<keyword evidence="2" id="KW-1185">Reference proteome</keyword>
<accession>A0ABR2FHL5</accession>
<dbReference type="InterPro" id="IPR052343">
    <property type="entry name" value="Retrotransposon-Effector_Assoc"/>
</dbReference>
<reference evidence="1 2" key="1">
    <citation type="journal article" date="2024" name="G3 (Bethesda)">
        <title>Genome assembly of Hibiscus sabdariffa L. provides insights into metabolisms of medicinal natural products.</title>
        <authorList>
            <person name="Kim T."/>
        </authorList>
    </citation>
    <scope>NUCLEOTIDE SEQUENCE [LARGE SCALE GENOMIC DNA]</scope>
    <source>
        <strain evidence="1">TK-2024</strain>
        <tissue evidence="1">Old leaves</tissue>
    </source>
</reference>
<organism evidence="1 2">
    <name type="scientific">Hibiscus sabdariffa</name>
    <name type="common">roselle</name>
    <dbReference type="NCBI Taxonomy" id="183260"/>
    <lineage>
        <taxon>Eukaryota</taxon>
        <taxon>Viridiplantae</taxon>
        <taxon>Streptophyta</taxon>
        <taxon>Embryophyta</taxon>
        <taxon>Tracheophyta</taxon>
        <taxon>Spermatophyta</taxon>
        <taxon>Magnoliopsida</taxon>
        <taxon>eudicotyledons</taxon>
        <taxon>Gunneridae</taxon>
        <taxon>Pentapetalae</taxon>
        <taxon>rosids</taxon>
        <taxon>malvids</taxon>
        <taxon>Malvales</taxon>
        <taxon>Malvaceae</taxon>
        <taxon>Malvoideae</taxon>
        <taxon>Hibiscus</taxon>
    </lineage>
</organism>
<gene>
    <name evidence="1" type="ORF">V6N12_070605</name>
</gene>
<dbReference type="Proteomes" id="UP001472677">
    <property type="component" value="Unassembled WGS sequence"/>
</dbReference>
<evidence type="ECO:0000313" key="1">
    <source>
        <dbReference type="EMBL" id="KAK8580327.1"/>
    </source>
</evidence>
<dbReference type="PANTHER" id="PTHR46890:SF48">
    <property type="entry name" value="RNA-DIRECTED DNA POLYMERASE"/>
    <property type="match status" value="1"/>
</dbReference>
<name>A0ABR2FHL5_9ROSI</name>
<dbReference type="PANTHER" id="PTHR46890">
    <property type="entry name" value="NON-LTR RETROLELEMENT REVERSE TRANSCRIPTASE-LIKE PROTEIN-RELATED"/>
    <property type="match status" value="1"/>
</dbReference>
<protein>
    <submittedName>
        <fullName evidence="1">Uncharacterized protein</fullName>
    </submittedName>
</protein>
<sequence>MNECLSKEVGEEEIKTAVFSLGAMKAPGPDGFSGVFFQFFWELIKADLFNLVQDFFRDGQLPKDLNNTNLVLIPQQKFCPESVDQFRPIGLSEAIALRMGVSIALKLHLRNVIFEAVRVEEPLALLFGFST</sequence>
<dbReference type="EMBL" id="JBBPBM010000006">
    <property type="protein sequence ID" value="KAK8580327.1"/>
    <property type="molecule type" value="Genomic_DNA"/>
</dbReference>
<proteinExistence type="predicted"/>
<evidence type="ECO:0000313" key="2">
    <source>
        <dbReference type="Proteomes" id="UP001472677"/>
    </source>
</evidence>
<comment type="caution">
    <text evidence="1">The sequence shown here is derived from an EMBL/GenBank/DDBJ whole genome shotgun (WGS) entry which is preliminary data.</text>
</comment>